<dbReference type="EMBL" id="AP023366">
    <property type="protein sequence ID" value="BCJ88290.1"/>
    <property type="molecule type" value="Genomic_DNA"/>
</dbReference>
<sequence length="105" mass="11615">MNDLDGKQVKISELKGEKLLLNFWVSWCPPCKAGFLTLSSKWIGLFAGIGLSSWIGSGVGMLYFVIRIFQYRIPLMTLLDIVVPPFLLGVSAYSIIVADYGSEPI</sequence>
<evidence type="ECO:0000259" key="2">
    <source>
        <dbReference type="Pfam" id="PF08534"/>
    </source>
</evidence>
<feature type="transmembrane region" description="Helical" evidence="1">
    <location>
        <begin position="78"/>
        <end position="98"/>
    </location>
</feature>
<evidence type="ECO:0000256" key="1">
    <source>
        <dbReference type="SAM" id="Phobius"/>
    </source>
</evidence>
<dbReference type="Gene3D" id="3.40.30.10">
    <property type="entry name" value="Glutaredoxin"/>
    <property type="match status" value="1"/>
</dbReference>
<dbReference type="AlphaFoldDB" id="A0A7I8DI19"/>
<reference evidence="3 4" key="1">
    <citation type="submission" date="2020-08" db="EMBL/GenBank/DDBJ databases">
        <title>Complete Genome Sequence of Effusibacillus dendaii Strain skT53, Isolated from Farmland soil.</title>
        <authorList>
            <person name="Konishi T."/>
            <person name="Kawasaki H."/>
        </authorList>
    </citation>
    <scope>NUCLEOTIDE SEQUENCE [LARGE SCALE GENOMIC DNA]</scope>
    <source>
        <strain evidence="4">skT53</strain>
    </source>
</reference>
<dbReference type="InterPro" id="IPR036249">
    <property type="entry name" value="Thioredoxin-like_sf"/>
</dbReference>
<dbReference type="GO" id="GO:0016491">
    <property type="term" value="F:oxidoreductase activity"/>
    <property type="evidence" value="ECO:0007669"/>
    <property type="project" value="InterPro"/>
</dbReference>
<name>A0A7I8DI19_9BACL</name>
<evidence type="ECO:0000313" key="4">
    <source>
        <dbReference type="Proteomes" id="UP000593802"/>
    </source>
</evidence>
<organism evidence="3 4">
    <name type="scientific">Effusibacillus dendaii</name>
    <dbReference type="NCBI Taxonomy" id="2743772"/>
    <lineage>
        <taxon>Bacteria</taxon>
        <taxon>Bacillati</taxon>
        <taxon>Bacillota</taxon>
        <taxon>Bacilli</taxon>
        <taxon>Bacillales</taxon>
        <taxon>Alicyclobacillaceae</taxon>
        <taxon>Effusibacillus</taxon>
    </lineage>
</organism>
<dbReference type="InterPro" id="IPR013740">
    <property type="entry name" value="Redoxin"/>
</dbReference>
<keyword evidence="4" id="KW-1185">Reference proteome</keyword>
<proteinExistence type="predicted"/>
<keyword evidence="1" id="KW-0472">Membrane</keyword>
<evidence type="ECO:0000313" key="3">
    <source>
        <dbReference type="EMBL" id="BCJ88290.1"/>
    </source>
</evidence>
<keyword evidence="1" id="KW-1133">Transmembrane helix</keyword>
<dbReference type="Pfam" id="PF08534">
    <property type="entry name" value="Redoxin"/>
    <property type="match status" value="1"/>
</dbReference>
<keyword evidence="1" id="KW-0812">Transmembrane</keyword>
<accession>A0A7I8DI19</accession>
<dbReference type="Proteomes" id="UP000593802">
    <property type="component" value="Chromosome"/>
</dbReference>
<dbReference type="SUPFAM" id="SSF52833">
    <property type="entry name" value="Thioredoxin-like"/>
    <property type="match status" value="1"/>
</dbReference>
<protein>
    <recommendedName>
        <fullName evidence="2">Redoxin domain-containing protein</fullName>
    </recommendedName>
</protein>
<dbReference type="KEGG" id="eff:skT53_32750"/>
<feature type="domain" description="Redoxin" evidence="2">
    <location>
        <begin position="4"/>
        <end position="34"/>
    </location>
</feature>
<gene>
    <name evidence="3" type="ORF">skT53_32750</name>
</gene>
<feature type="transmembrane region" description="Helical" evidence="1">
    <location>
        <begin position="42"/>
        <end position="66"/>
    </location>
</feature>